<keyword evidence="3" id="KW-1185">Reference proteome</keyword>
<proteinExistence type="predicted"/>
<gene>
    <name evidence="2" type="ORF">J4G33_10255</name>
</gene>
<reference evidence="2" key="1">
    <citation type="submission" date="2021-03" db="EMBL/GenBank/DDBJ databases">
        <title>Actinotalea soli sp. nov., isolated from soil.</title>
        <authorList>
            <person name="Ping W."/>
            <person name="Zhang J."/>
        </authorList>
    </citation>
    <scope>NUCLEOTIDE SEQUENCE</scope>
    <source>
        <strain evidence="2">BY-33</strain>
    </source>
</reference>
<evidence type="ECO:0000313" key="2">
    <source>
        <dbReference type="EMBL" id="MBO1752183.1"/>
    </source>
</evidence>
<evidence type="ECO:0000313" key="3">
    <source>
        <dbReference type="Proteomes" id="UP000664209"/>
    </source>
</evidence>
<dbReference type="Gene3D" id="3.30.530.20">
    <property type="match status" value="1"/>
</dbReference>
<dbReference type="RefSeq" id="WP_208055864.1">
    <property type="nucleotide sequence ID" value="NZ_JAGEMK010000004.1"/>
</dbReference>
<sequence length="202" mass="21400">MTKPSDAPDAPDDAARAAGPRTPRSPDVEPHGAPLGGACGEPRAAVARRVLPLRAEEAWDLVTDVHHHERWVPMTRIDGPAALGVGDVFVGVTGPGALHGGPGLADRMRVERLEPPVTEPAGPGRTGVAVYRKLGPVLLGTAEVHVRPLGPGLCEVAWVERVHLRGLPRALTTAPLRPVLGGMGWYVLRQVAREVAARDEHH</sequence>
<accession>A0A939RW11</accession>
<name>A0A939RW11_9CELL</name>
<dbReference type="Proteomes" id="UP000664209">
    <property type="component" value="Unassembled WGS sequence"/>
</dbReference>
<evidence type="ECO:0008006" key="4">
    <source>
        <dbReference type="Google" id="ProtNLM"/>
    </source>
</evidence>
<organism evidence="2 3">
    <name type="scientific">Actinotalea soli</name>
    <dbReference type="NCBI Taxonomy" id="2819234"/>
    <lineage>
        <taxon>Bacteria</taxon>
        <taxon>Bacillati</taxon>
        <taxon>Actinomycetota</taxon>
        <taxon>Actinomycetes</taxon>
        <taxon>Micrococcales</taxon>
        <taxon>Cellulomonadaceae</taxon>
        <taxon>Actinotalea</taxon>
    </lineage>
</organism>
<dbReference type="AlphaFoldDB" id="A0A939RW11"/>
<protein>
    <recommendedName>
        <fullName evidence="4">SRPBCC family protein</fullName>
    </recommendedName>
</protein>
<dbReference type="InterPro" id="IPR023393">
    <property type="entry name" value="START-like_dom_sf"/>
</dbReference>
<evidence type="ECO:0000256" key="1">
    <source>
        <dbReference type="SAM" id="MobiDB-lite"/>
    </source>
</evidence>
<dbReference type="EMBL" id="JAGEMK010000004">
    <property type="protein sequence ID" value="MBO1752183.1"/>
    <property type="molecule type" value="Genomic_DNA"/>
</dbReference>
<feature type="region of interest" description="Disordered" evidence="1">
    <location>
        <begin position="1"/>
        <end position="40"/>
    </location>
</feature>
<dbReference type="SUPFAM" id="SSF55961">
    <property type="entry name" value="Bet v1-like"/>
    <property type="match status" value="1"/>
</dbReference>
<comment type="caution">
    <text evidence="2">The sequence shown here is derived from an EMBL/GenBank/DDBJ whole genome shotgun (WGS) entry which is preliminary data.</text>
</comment>